<proteinExistence type="inferred from homology"/>
<organism evidence="12 13">
    <name type="scientific">Candidatus Chryseopegocella kryptomonas</name>
    <dbReference type="NCBI Taxonomy" id="1633643"/>
    <lineage>
        <taxon>Bacteria</taxon>
        <taxon>Pseudomonadati</taxon>
        <taxon>Candidatus Kryptoniota</taxon>
        <taxon>Candidatus Chryseopegocella</taxon>
    </lineage>
</organism>
<dbReference type="Pfam" id="PF00408">
    <property type="entry name" value="PGM_PMM_IV"/>
    <property type="match status" value="1"/>
</dbReference>
<evidence type="ECO:0000256" key="5">
    <source>
        <dbReference type="ARBA" id="ARBA00022842"/>
    </source>
</evidence>
<dbReference type="Gene3D" id="3.30.310.50">
    <property type="entry name" value="Alpha-D-phosphohexomutase, C-terminal domain"/>
    <property type="match status" value="1"/>
</dbReference>
<feature type="domain" description="Alpha-D-phosphohexomutase alpha/beta/alpha" evidence="11">
    <location>
        <begin position="266"/>
        <end position="377"/>
    </location>
</feature>
<dbReference type="SUPFAM" id="SSF55957">
    <property type="entry name" value="Phosphoglucomutase, C-terminal domain"/>
    <property type="match status" value="1"/>
</dbReference>
<keyword evidence="13" id="KW-1185">Reference proteome</keyword>
<dbReference type="InterPro" id="IPR005844">
    <property type="entry name" value="A-D-PHexomutase_a/b/a-I"/>
</dbReference>
<dbReference type="PRINTS" id="PR00509">
    <property type="entry name" value="PGMPMM"/>
</dbReference>
<evidence type="ECO:0000313" key="12">
    <source>
        <dbReference type="EMBL" id="CUS96167.1"/>
    </source>
</evidence>
<dbReference type="GO" id="GO:0006166">
    <property type="term" value="P:purine ribonucleoside salvage"/>
    <property type="evidence" value="ECO:0007669"/>
    <property type="project" value="TreeGrafter"/>
</dbReference>
<dbReference type="InterPro" id="IPR005845">
    <property type="entry name" value="A-D-PHexomutase_a/b/a-II"/>
</dbReference>
<keyword evidence="5 7" id="KW-0460">Magnesium</keyword>
<keyword evidence="6" id="KW-0413">Isomerase</keyword>
<evidence type="ECO:0000256" key="7">
    <source>
        <dbReference type="RuleBase" id="RU004326"/>
    </source>
</evidence>
<evidence type="ECO:0000256" key="2">
    <source>
        <dbReference type="ARBA" id="ARBA00010231"/>
    </source>
</evidence>
<dbReference type="AlphaFoldDB" id="A0A0P1MKG2"/>
<dbReference type="PROSITE" id="PS00710">
    <property type="entry name" value="PGM_PMM"/>
    <property type="match status" value="1"/>
</dbReference>
<evidence type="ECO:0000259" key="11">
    <source>
        <dbReference type="Pfam" id="PF02880"/>
    </source>
</evidence>
<dbReference type="GO" id="GO:0008973">
    <property type="term" value="F:phosphopentomutase activity"/>
    <property type="evidence" value="ECO:0007669"/>
    <property type="project" value="TreeGrafter"/>
</dbReference>
<dbReference type="OrthoDB" id="9806956at2"/>
<evidence type="ECO:0000259" key="10">
    <source>
        <dbReference type="Pfam" id="PF02879"/>
    </source>
</evidence>
<evidence type="ECO:0000259" key="8">
    <source>
        <dbReference type="Pfam" id="PF00408"/>
    </source>
</evidence>
<evidence type="ECO:0000256" key="6">
    <source>
        <dbReference type="ARBA" id="ARBA00023235"/>
    </source>
</evidence>
<dbReference type="InterPro" id="IPR016066">
    <property type="entry name" value="A-D-PHexomutase_CS"/>
</dbReference>
<dbReference type="EMBL" id="CZVW01000001">
    <property type="protein sequence ID" value="CUS96167.1"/>
    <property type="molecule type" value="Genomic_DNA"/>
</dbReference>
<name>A0A0P1MKG2_9BACT</name>
<dbReference type="Pfam" id="PF02879">
    <property type="entry name" value="PGM_PMM_II"/>
    <property type="match status" value="1"/>
</dbReference>
<comment type="cofactor">
    <cofactor evidence="1">
        <name>Mg(2+)</name>
        <dbReference type="ChEBI" id="CHEBI:18420"/>
    </cofactor>
</comment>
<dbReference type="InterPro" id="IPR005846">
    <property type="entry name" value="A-D-PHexomutase_a/b/a-III"/>
</dbReference>
<evidence type="ECO:0000259" key="9">
    <source>
        <dbReference type="Pfam" id="PF02878"/>
    </source>
</evidence>
<dbReference type="Pfam" id="PF02878">
    <property type="entry name" value="PGM_PMM_I"/>
    <property type="match status" value="1"/>
</dbReference>
<feature type="domain" description="Alpha-D-phosphohexomutase alpha/beta/alpha" evidence="9">
    <location>
        <begin position="4"/>
        <end position="138"/>
    </location>
</feature>
<sequence>MARIKFGTDGWRGIIAQDFTFENLTKVAIATAKHYKKHKKIKNGLVIGYDTRFLSKEFAEHVATVIANFGIKVLLSDGYCPTPAVSLAIPKFNCAGGVVITASHNPYKYNGYKLKADFGGPEEVENIEIVEKWANKTSKSEFEKVKKSFEQLKEKGLIELVDLKKIYIDDLKSKIDVESIKNSGLKIVHDAMYGAGQKILTEIIPSAFVIHNEFNPSFGGVNPEPIAKNLGELMKLVPEKGFDVGLATDGDADRIGAVDEKGNFVDPQRVFAILLKYFYEDKGLRGDVVKTVSVGLMVDKLAKKYGLKVYELPVGFKHVATLMITKDVMIGGEESGGIGVKTHIPERDGLFLGLTICEMMVKRGKKLSEIVDEIFEEIGPHYYKRVDLHTTEAHKQKVLGNLKKGLKEIAGYKVNNVLTIDGYKFFFDNGWLLVRASGTEPLLRFYCEADDPDKVDKVLDWIVNLK</sequence>
<dbReference type="InterPro" id="IPR005841">
    <property type="entry name" value="Alpha-D-phosphohexomutase_SF"/>
</dbReference>
<dbReference type="GO" id="GO:0000287">
    <property type="term" value="F:magnesium ion binding"/>
    <property type="evidence" value="ECO:0007669"/>
    <property type="project" value="InterPro"/>
</dbReference>
<dbReference type="InterPro" id="IPR005843">
    <property type="entry name" value="A-D-PHexomutase_C"/>
</dbReference>
<evidence type="ECO:0000256" key="1">
    <source>
        <dbReference type="ARBA" id="ARBA00001946"/>
    </source>
</evidence>
<dbReference type="RefSeq" id="WP_092346707.1">
    <property type="nucleotide sequence ID" value="NZ_CZVW01000001.1"/>
</dbReference>
<accession>A0A0P1MKG2</accession>
<feature type="domain" description="Alpha-D-phosphohexomutase C-terminal" evidence="8">
    <location>
        <begin position="402"/>
        <end position="462"/>
    </location>
</feature>
<comment type="similarity">
    <text evidence="2 7">Belongs to the phosphohexose mutase family.</text>
</comment>
<evidence type="ECO:0000313" key="13">
    <source>
        <dbReference type="Proteomes" id="UP000199197"/>
    </source>
</evidence>
<dbReference type="InterPro" id="IPR016055">
    <property type="entry name" value="A-D-PHexomutase_a/b/a-I/II/III"/>
</dbReference>
<dbReference type="GO" id="GO:0005975">
    <property type="term" value="P:carbohydrate metabolic process"/>
    <property type="evidence" value="ECO:0007669"/>
    <property type="project" value="InterPro"/>
</dbReference>
<feature type="domain" description="Alpha-D-phosphohexomutase alpha/beta/alpha" evidence="10">
    <location>
        <begin position="166"/>
        <end position="262"/>
    </location>
</feature>
<dbReference type="PANTHER" id="PTHR45745">
    <property type="entry name" value="PHOSPHOMANNOMUTASE 45A"/>
    <property type="match status" value="1"/>
</dbReference>
<dbReference type="Proteomes" id="UP000199197">
    <property type="component" value="Unassembled WGS sequence"/>
</dbReference>
<evidence type="ECO:0000256" key="4">
    <source>
        <dbReference type="ARBA" id="ARBA00022723"/>
    </source>
</evidence>
<dbReference type="CDD" id="cd05800">
    <property type="entry name" value="PGM_like2"/>
    <property type="match status" value="1"/>
</dbReference>
<gene>
    <name evidence="12" type="ORF">JGI23_00073</name>
</gene>
<evidence type="ECO:0000256" key="3">
    <source>
        <dbReference type="ARBA" id="ARBA00022553"/>
    </source>
</evidence>
<dbReference type="SUPFAM" id="SSF53738">
    <property type="entry name" value="Phosphoglucomutase, first 3 domains"/>
    <property type="match status" value="2"/>
</dbReference>
<protein>
    <submittedName>
        <fullName evidence="12">Phosphomannomutase</fullName>
    </submittedName>
</protein>
<dbReference type="InterPro" id="IPR036900">
    <property type="entry name" value="A-D-PHexomutase_C_sf"/>
</dbReference>
<dbReference type="PANTHER" id="PTHR45745:SF1">
    <property type="entry name" value="PHOSPHOGLUCOMUTASE 2B-RELATED"/>
    <property type="match status" value="1"/>
</dbReference>
<keyword evidence="4 7" id="KW-0479">Metal-binding</keyword>
<dbReference type="Gene3D" id="3.40.120.10">
    <property type="entry name" value="Alpha-D-Glucose-1,6-Bisphosphate, subunit A, domain 3"/>
    <property type="match status" value="3"/>
</dbReference>
<keyword evidence="3" id="KW-0597">Phosphoprotein</keyword>
<dbReference type="Pfam" id="PF02880">
    <property type="entry name" value="PGM_PMM_III"/>
    <property type="match status" value="1"/>
</dbReference>
<reference evidence="13" key="1">
    <citation type="submission" date="2015-11" db="EMBL/GenBank/DDBJ databases">
        <authorList>
            <person name="Varghese N."/>
        </authorList>
    </citation>
    <scope>NUCLEOTIDE SEQUENCE [LARGE SCALE GENOMIC DNA]</scope>
    <source>
        <strain evidence="13">JGI-23</strain>
    </source>
</reference>